<evidence type="ECO:0000256" key="7">
    <source>
        <dbReference type="ARBA" id="ARBA00023304"/>
    </source>
</evidence>
<evidence type="ECO:0000313" key="13">
    <source>
        <dbReference type="Proteomes" id="UP000663846"/>
    </source>
</evidence>
<evidence type="ECO:0000256" key="11">
    <source>
        <dbReference type="RuleBase" id="RU004517"/>
    </source>
</evidence>
<dbReference type="InterPro" id="IPR043131">
    <property type="entry name" value="BCAT-like_N"/>
</dbReference>
<dbReference type="EC" id="2.6.1.42" evidence="11"/>
<keyword evidence="6 10" id="KW-0663">Pyridoxal phosphate</keyword>
<comment type="catalytic activity">
    <reaction evidence="11">
        <text>L-isoleucine + 2-oxoglutarate = (S)-3-methyl-2-oxopentanoate + L-glutamate</text>
        <dbReference type="Rhea" id="RHEA:24801"/>
        <dbReference type="ChEBI" id="CHEBI:16810"/>
        <dbReference type="ChEBI" id="CHEBI:29985"/>
        <dbReference type="ChEBI" id="CHEBI:35146"/>
        <dbReference type="ChEBI" id="CHEBI:58045"/>
        <dbReference type="EC" id="2.6.1.42"/>
    </reaction>
</comment>
<accession>A0A8H3ANC1</accession>
<dbReference type="Proteomes" id="UP000663846">
    <property type="component" value="Unassembled WGS sequence"/>
</dbReference>
<dbReference type="GO" id="GO:0004084">
    <property type="term" value="F:branched-chain-amino-acid transaminase activity"/>
    <property type="evidence" value="ECO:0007669"/>
    <property type="project" value="UniProtKB-EC"/>
</dbReference>
<dbReference type="InterPro" id="IPR018300">
    <property type="entry name" value="Aminotrans_IV_CS"/>
</dbReference>
<keyword evidence="3 11" id="KW-0032">Aminotransferase</keyword>
<evidence type="ECO:0000256" key="5">
    <source>
        <dbReference type="ARBA" id="ARBA00022679"/>
    </source>
</evidence>
<evidence type="ECO:0000256" key="8">
    <source>
        <dbReference type="PIRSR" id="PIRSR006468-1"/>
    </source>
</evidence>
<evidence type="ECO:0000256" key="4">
    <source>
        <dbReference type="ARBA" id="ARBA00022605"/>
    </source>
</evidence>
<gene>
    <name evidence="12" type="ORF">RDB_LOCUS124105</name>
</gene>
<dbReference type="GO" id="GO:0005739">
    <property type="term" value="C:mitochondrion"/>
    <property type="evidence" value="ECO:0007669"/>
    <property type="project" value="TreeGrafter"/>
</dbReference>
<protein>
    <recommendedName>
        <fullName evidence="11">Branched-chain-amino-acid aminotransferase</fullName>
        <ecNumber evidence="11">2.6.1.42</ecNumber>
    </recommendedName>
</protein>
<comment type="catalytic activity">
    <reaction evidence="11">
        <text>L-leucine + 2-oxoglutarate = 4-methyl-2-oxopentanoate + L-glutamate</text>
        <dbReference type="Rhea" id="RHEA:18321"/>
        <dbReference type="ChEBI" id="CHEBI:16810"/>
        <dbReference type="ChEBI" id="CHEBI:17865"/>
        <dbReference type="ChEBI" id="CHEBI:29985"/>
        <dbReference type="ChEBI" id="CHEBI:57427"/>
        <dbReference type="EC" id="2.6.1.42"/>
    </reaction>
</comment>
<comment type="caution">
    <text evidence="12">The sequence shown here is derived from an EMBL/GenBank/DDBJ whole genome shotgun (WGS) entry which is preliminary data.</text>
</comment>
<dbReference type="AlphaFoldDB" id="A0A8H3ANC1"/>
<dbReference type="InterPro" id="IPR043132">
    <property type="entry name" value="BCAT-like_C"/>
</dbReference>
<reference evidence="12" key="1">
    <citation type="submission" date="2021-01" db="EMBL/GenBank/DDBJ databases">
        <authorList>
            <person name="Kaushik A."/>
        </authorList>
    </citation>
    <scope>NUCLEOTIDE SEQUENCE</scope>
    <source>
        <strain evidence="12">AG1-1C</strain>
    </source>
</reference>
<dbReference type="PIRSF" id="PIRSF006468">
    <property type="entry name" value="BCAT1"/>
    <property type="match status" value="1"/>
</dbReference>
<evidence type="ECO:0000256" key="6">
    <source>
        <dbReference type="ARBA" id="ARBA00022898"/>
    </source>
</evidence>
<dbReference type="Gene3D" id="3.20.10.10">
    <property type="entry name" value="D-amino Acid Aminotransferase, subunit A, domain 2"/>
    <property type="match status" value="1"/>
</dbReference>
<evidence type="ECO:0000256" key="2">
    <source>
        <dbReference type="ARBA" id="ARBA00009320"/>
    </source>
</evidence>
<evidence type="ECO:0000256" key="1">
    <source>
        <dbReference type="ARBA" id="ARBA00001933"/>
    </source>
</evidence>
<evidence type="ECO:0000256" key="10">
    <source>
        <dbReference type="RuleBase" id="RU004516"/>
    </source>
</evidence>
<keyword evidence="4 11" id="KW-0028">Amino-acid biosynthesis</keyword>
<dbReference type="FunFam" id="3.30.470.10:FF:000002">
    <property type="entry name" value="Branched-chain-amino-acid aminotransferase"/>
    <property type="match status" value="1"/>
</dbReference>
<dbReference type="CDD" id="cd01557">
    <property type="entry name" value="BCAT_beta_family"/>
    <property type="match status" value="1"/>
</dbReference>
<comment type="similarity">
    <text evidence="2 9">Belongs to the class-IV pyridoxal-phosphate-dependent aminotransferase family.</text>
</comment>
<dbReference type="EMBL" id="CAJMWS010000366">
    <property type="protein sequence ID" value="CAE6438249.1"/>
    <property type="molecule type" value="Genomic_DNA"/>
</dbReference>
<dbReference type="GO" id="GO:0009099">
    <property type="term" value="P:L-valine biosynthetic process"/>
    <property type="evidence" value="ECO:0007669"/>
    <property type="project" value="TreeGrafter"/>
</dbReference>
<dbReference type="InterPro" id="IPR001544">
    <property type="entry name" value="Aminotrans_IV"/>
</dbReference>
<dbReference type="InterPro" id="IPR036038">
    <property type="entry name" value="Aminotransferase-like"/>
</dbReference>
<organism evidence="12 13">
    <name type="scientific">Rhizoctonia solani</name>
    <dbReference type="NCBI Taxonomy" id="456999"/>
    <lineage>
        <taxon>Eukaryota</taxon>
        <taxon>Fungi</taxon>
        <taxon>Dikarya</taxon>
        <taxon>Basidiomycota</taxon>
        <taxon>Agaricomycotina</taxon>
        <taxon>Agaricomycetes</taxon>
        <taxon>Cantharellales</taxon>
        <taxon>Ceratobasidiaceae</taxon>
        <taxon>Rhizoctonia</taxon>
    </lineage>
</organism>
<dbReference type="PANTHER" id="PTHR11825">
    <property type="entry name" value="SUBGROUP IIII AMINOTRANSFERASE"/>
    <property type="match status" value="1"/>
</dbReference>
<evidence type="ECO:0000313" key="12">
    <source>
        <dbReference type="EMBL" id="CAE6438249.1"/>
    </source>
</evidence>
<dbReference type="SUPFAM" id="SSF56752">
    <property type="entry name" value="D-aminoacid aminotransferase-like PLP-dependent enzymes"/>
    <property type="match status" value="1"/>
</dbReference>
<name>A0A8H3ANC1_9AGAM</name>
<evidence type="ECO:0000256" key="9">
    <source>
        <dbReference type="RuleBase" id="RU004106"/>
    </source>
</evidence>
<keyword evidence="5 11" id="KW-0808">Transferase</keyword>
<dbReference type="Pfam" id="PF01063">
    <property type="entry name" value="Aminotran_4"/>
    <property type="match status" value="1"/>
</dbReference>
<dbReference type="InterPro" id="IPR033939">
    <property type="entry name" value="BCAT_family"/>
</dbReference>
<evidence type="ECO:0000256" key="3">
    <source>
        <dbReference type="ARBA" id="ARBA00022576"/>
    </source>
</evidence>
<dbReference type="GO" id="GO:0009098">
    <property type="term" value="P:L-leucine biosynthetic process"/>
    <property type="evidence" value="ECO:0007669"/>
    <property type="project" value="TreeGrafter"/>
</dbReference>
<comment type="cofactor">
    <cofactor evidence="1 10">
        <name>pyridoxal 5'-phosphate</name>
        <dbReference type="ChEBI" id="CHEBI:597326"/>
    </cofactor>
</comment>
<dbReference type="Gene3D" id="3.30.470.10">
    <property type="match status" value="1"/>
</dbReference>
<dbReference type="NCBIfam" id="NF009897">
    <property type="entry name" value="PRK13357.1"/>
    <property type="match status" value="1"/>
</dbReference>
<dbReference type="NCBIfam" id="TIGR01123">
    <property type="entry name" value="ilvE_II"/>
    <property type="match status" value="1"/>
</dbReference>
<sequence>MPTVVAKLEALQPALSITAQALGAPEDLPGLDASKLLITHSTNLRELPPPEKLVFGQASTMTDHMLIVNYSPETGWSVPLIKPYAPLQLDPACSVFHYTPALFEGMKAFLDPSGRPRLFRPDMNMRRMSTSADRVALPHFDENELLKLIKKLVQLEARWIPKIQGYSLYIRPTMIGTRPAIGVAASTHACLYVICSPTGPYFPTGYKPVSLWAEQDAVRSWPGGTGAYKLGINYAPCFKPQQEAARKGYQQILWILGENQQITEVGQMNFFAVFKRDDGAYDVVTPTLDGTILPGVTRNSVLALVRADDDSSPLANFQKTHKLYAHERQLTLPELQEMADSGQLVEAFGVGTAAIICPIGRVGYQNKSTDATHEIKMPEYKGGLGPLSTALLESIVAIQEGRIEFEGWSQTIDM</sequence>
<dbReference type="InterPro" id="IPR005786">
    <property type="entry name" value="B_amino_transII"/>
</dbReference>
<comment type="catalytic activity">
    <reaction evidence="11">
        <text>L-valine + 2-oxoglutarate = 3-methyl-2-oxobutanoate + L-glutamate</text>
        <dbReference type="Rhea" id="RHEA:24813"/>
        <dbReference type="ChEBI" id="CHEBI:11851"/>
        <dbReference type="ChEBI" id="CHEBI:16810"/>
        <dbReference type="ChEBI" id="CHEBI:29985"/>
        <dbReference type="ChEBI" id="CHEBI:57762"/>
        <dbReference type="EC" id="2.6.1.42"/>
    </reaction>
</comment>
<dbReference type="PROSITE" id="PS00770">
    <property type="entry name" value="AA_TRANSFER_CLASS_4"/>
    <property type="match status" value="1"/>
</dbReference>
<keyword evidence="7 11" id="KW-0100">Branched-chain amino acid biosynthesis</keyword>
<feature type="modified residue" description="N6-(pyridoxal phosphate)lysine" evidence="8">
    <location>
        <position position="229"/>
    </location>
</feature>
<proteinExistence type="inferred from homology"/>
<dbReference type="PANTHER" id="PTHR11825:SF44">
    <property type="entry name" value="BRANCHED-CHAIN-AMINO-ACID AMINOTRANSFERASE"/>
    <property type="match status" value="1"/>
</dbReference>